<feature type="domain" description="Phospholipid/glycerol acyltransferase" evidence="8">
    <location>
        <begin position="456"/>
        <end position="572"/>
    </location>
</feature>
<evidence type="ECO:0000256" key="3">
    <source>
        <dbReference type="ARBA" id="ARBA00022475"/>
    </source>
</evidence>
<evidence type="ECO:0000256" key="5">
    <source>
        <dbReference type="ARBA" id="ARBA00022989"/>
    </source>
</evidence>
<accession>A0A316FYH7</accession>
<dbReference type="SUPFAM" id="SSF69593">
    <property type="entry name" value="Glycerol-3-phosphate (1)-acyltransferase"/>
    <property type="match status" value="1"/>
</dbReference>
<reference evidence="9 10" key="1">
    <citation type="submission" date="2018-05" db="EMBL/GenBank/DDBJ databases">
        <title>Genomic Encyclopedia of Type Strains, Phase IV (KMG-IV): sequencing the most valuable type-strain genomes for metagenomic binning, comparative biology and taxonomic classification.</title>
        <authorList>
            <person name="Goeker M."/>
        </authorList>
    </citation>
    <scope>NUCLEOTIDE SEQUENCE [LARGE SCALE GENOMIC DNA]</scope>
    <source>
        <strain evidence="9 10">DSM 25350</strain>
    </source>
</reference>
<dbReference type="GO" id="GO:0005886">
    <property type="term" value="C:plasma membrane"/>
    <property type="evidence" value="ECO:0007669"/>
    <property type="project" value="UniProtKB-SubCell"/>
</dbReference>
<evidence type="ECO:0000313" key="10">
    <source>
        <dbReference type="Proteomes" id="UP000245790"/>
    </source>
</evidence>
<dbReference type="CDD" id="cd07989">
    <property type="entry name" value="LPLAT_AGPAT-like"/>
    <property type="match status" value="1"/>
</dbReference>
<feature type="transmembrane region" description="Helical" evidence="7">
    <location>
        <begin position="338"/>
        <end position="360"/>
    </location>
</feature>
<dbReference type="PANTHER" id="PTHR43266:SF2">
    <property type="entry name" value="MAJOR FACILITATOR SUPERFAMILY (MFS) PROFILE DOMAIN-CONTAINING PROTEIN"/>
    <property type="match status" value="1"/>
</dbReference>
<keyword evidence="5 7" id="KW-1133">Transmembrane helix</keyword>
<sequence length="626" mass="69378">MSGSQFQLLKQKRFSPFFITQALGAFNDNVYKNALFILFAYQLSSGAAEDVGLLINLSAIIFILPFFLFSATSGQLAEKYPKFLAIRRIKLLEIGIMLLACVGFYLQSIPFLLLILFLMGLQSTLFGPIKYGILPQYLQEKELVGGNALIEMGTFLAILIGTIVGGNLIAIDNFGPAIVCIVIVAIAITGYLSARRIPSAEAVAPQLTINWNPVTETWRTFSFMTKNRTVFLSVLGISWFWFFGATILAQIPTYAKHTLGGEESVTTLLLTFFSLGIGIGSLICERLSGRKVEIGLVPLGAFGMTLFSIDLFFANHATGALPELSASEFLQHWSNWRVLIDASLIGAFGGLFIVPLYALIQQRCDRQYLSRVIAGNNILNAFFMVLSGTMAMILISFNVTVPEIILITGVLNVIVAIYIFTLVPEFIMRFLVWIMVNTLYRIKLKGLDKIPEEGACVLVCNHVSFMDALIIAGCCRRPVRFVMDHRIFKTPILSFIFRTAKAIPIASAKENPELMNQAFDKVAEYLEEGEVVCIFPEGKITSTGDMLPFRGGIDKIIQRTPVPVVPMALSGLWGSFFSRKDGPAMGTIPRRFWSKIRFTIAEPVPADKATSNYLFNKVFELRGQTP</sequence>
<feature type="transmembrane region" description="Helical" evidence="7">
    <location>
        <begin position="51"/>
        <end position="69"/>
    </location>
</feature>
<feature type="transmembrane region" description="Helical" evidence="7">
    <location>
        <begin position="89"/>
        <end position="106"/>
    </location>
</feature>
<dbReference type="SUPFAM" id="SSF103473">
    <property type="entry name" value="MFS general substrate transporter"/>
    <property type="match status" value="1"/>
</dbReference>
<evidence type="ECO:0000256" key="1">
    <source>
        <dbReference type="ARBA" id="ARBA00004651"/>
    </source>
</evidence>
<evidence type="ECO:0000259" key="8">
    <source>
        <dbReference type="SMART" id="SM00563"/>
    </source>
</evidence>
<feature type="transmembrane region" description="Helical" evidence="7">
    <location>
        <begin position="264"/>
        <end position="284"/>
    </location>
</feature>
<dbReference type="Pfam" id="PF07690">
    <property type="entry name" value="MFS_1"/>
    <property type="match status" value="1"/>
</dbReference>
<dbReference type="Proteomes" id="UP000245790">
    <property type="component" value="Unassembled WGS sequence"/>
</dbReference>
<feature type="transmembrane region" description="Helical" evidence="7">
    <location>
        <begin position="381"/>
        <end position="399"/>
    </location>
</feature>
<dbReference type="GO" id="GO:0022857">
    <property type="term" value="F:transmembrane transporter activity"/>
    <property type="evidence" value="ECO:0007669"/>
    <property type="project" value="InterPro"/>
</dbReference>
<evidence type="ECO:0000256" key="2">
    <source>
        <dbReference type="ARBA" id="ARBA00022448"/>
    </source>
</evidence>
<dbReference type="Gene3D" id="1.20.1250.20">
    <property type="entry name" value="MFS general substrate transporter like domains"/>
    <property type="match status" value="1"/>
</dbReference>
<feature type="transmembrane region" description="Helical" evidence="7">
    <location>
        <begin position="229"/>
        <end position="252"/>
    </location>
</feature>
<dbReference type="InterPro" id="IPR011701">
    <property type="entry name" value="MFS"/>
</dbReference>
<keyword evidence="2" id="KW-0813">Transport</keyword>
<dbReference type="RefSeq" id="WP_109761819.1">
    <property type="nucleotide sequence ID" value="NZ_QGGU01000002.1"/>
</dbReference>
<dbReference type="OrthoDB" id="9803968at2"/>
<keyword evidence="4 7" id="KW-0812">Transmembrane</keyword>
<gene>
    <name evidence="9" type="ORF">C8D97_102143</name>
</gene>
<comment type="caution">
    <text evidence="9">The sequence shown here is derived from an EMBL/GenBank/DDBJ whole genome shotgun (WGS) entry which is preliminary data.</text>
</comment>
<dbReference type="SMART" id="SM00563">
    <property type="entry name" value="PlsC"/>
    <property type="match status" value="1"/>
</dbReference>
<organism evidence="9 10">
    <name type="scientific">Pleionea mediterranea</name>
    <dbReference type="NCBI Taxonomy" id="523701"/>
    <lineage>
        <taxon>Bacteria</taxon>
        <taxon>Pseudomonadati</taxon>
        <taxon>Pseudomonadota</taxon>
        <taxon>Gammaproteobacteria</taxon>
        <taxon>Oceanospirillales</taxon>
        <taxon>Pleioneaceae</taxon>
        <taxon>Pleionea</taxon>
    </lineage>
</organism>
<dbReference type="CDD" id="cd06173">
    <property type="entry name" value="MFS_MefA_like"/>
    <property type="match status" value="1"/>
</dbReference>
<evidence type="ECO:0000256" key="6">
    <source>
        <dbReference type="ARBA" id="ARBA00023136"/>
    </source>
</evidence>
<dbReference type="Pfam" id="PF01553">
    <property type="entry name" value="Acyltransferase"/>
    <property type="match status" value="1"/>
</dbReference>
<feature type="transmembrane region" description="Helical" evidence="7">
    <location>
        <begin position="143"/>
        <end position="168"/>
    </location>
</feature>
<feature type="transmembrane region" description="Helical" evidence="7">
    <location>
        <begin position="405"/>
        <end position="436"/>
    </location>
</feature>
<comment type="subcellular location">
    <subcellularLocation>
        <location evidence="1">Cell membrane</location>
        <topology evidence="1">Multi-pass membrane protein</topology>
    </subcellularLocation>
</comment>
<keyword evidence="6 7" id="KW-0472">Membrane</keyword>
<feature type="transmembrane region" description="Helical" evidence="7">
    <location>
        <begin position="174"/>
        <end position="192"/>
    </location>
</feature>
<proteinExistence type="predicted"/>
<dbReference type="InterPro" id="IPR002123">
    <property type="entry name" value="Plipid/glycerol_acylTrfase"/>
</dbReference>
<evidence type="ECO:0000256" key="7">
    <source>
        <dbReference type="SAM" id="Phobius"/>
    </source>
</evidence>
<dbReference type="PANTHER" id="PTHR43266">
    <property type="entry name" value="MACROLIDE-EFFLUX PROTEIN"/>
    <property type="match status" value="1"/>
</dbReference>
<feature type="transmembrane region" description="Helical" evidence="7">
    <location>
        <begin position="112"/>
        <end position="131"/>
    </location>
</feature>
<keyword evidence="10" id="KW-1185">Reference proteome</keyword>
<feature type="transmembrane region" description="Helical" evidence="7">
    <location>
        <begin position="296"/>
        <end position="318"/>
    </location>
</feature>
<dbReference type="AlphaFoldDB" id="A0A316FYH7"/>
<name>A0A316FYH7_9GAMM</name>
<protein>
    <recommendedName>
        <fullName evidence="8">Phospholipid/glycerol acyltransferase domain-containing protein</fullName>
    </recommendedName>
</protein>
<dbReference type="GO" id="GO:0016746">
    <property type="term" value="F:acyltransferase activity"/>
    <property type="evidence" value="ECO:0007669"/>
    <property type="project" value="InterPro"/>
</dbReference>
<dbReference type="EMBL" id="QGGU01000002">
    <property type="protein sequence ID" value="PWK53754.1"/>
    <property type="molecule type" value="Genomic_DNA"/>
</dbReference>
<evidence type="ECO:0000313" key="9">
    <source>
        <dbReference type="EMBL" id="PWK53754.1"/>
    </source>
</evidence>
<dbReference type="InterPro" id="IPR036259">
    <property type="entry name" value="MFS_trans_sf"/>
</dbReference>
<keyword evidence="3" id="KW-1003">Cell membrane</keyword>
<evidence type="ECO:0000256" key="4">
    <source>
        <dbReference type="ARBA" id="ARBA00022692"/>
    </source>
</evidence>